<protein>
    <submittedName>
        <fullName evidence="8">Sigma-54 specific transcriptional regulator flagellar regulatory protein A</fullName>
    </submittedName>
</protein>
<dbReference type="InterPro" id="IPR025943">
    <property type="entry name" value="Sigma_54_int_dom_ATP-bd_2"/>
</dbReference>
<keyword evidence="9" id="KW-1185">Reference proteome</keyword>
<dbReference type="PROSITE" id="PS50045">
    <property type="entry name" value="SIGMA54_INTERACT_4"/>
    <property type="match status" value="1"/>
</dbReference>
<dbReference type="GO" id="GO:0006355">
    <property type="term" value="P:regulation of DNA-templated transcription"/>
    <property type="evidence" value="ECO:0007669"/>
    <property type="project" value="InterPro"/>
</dbReference>
<dbReference type="EMBL" id="AP012273">
    <property type="protein sequence ID" value="BAO44277.1"/>
    <property type="molecule type" value="Genomic_DNA"/>
</dbReference>
<accession>A0A7U6GIK3</accession>
<dbReference type="CDD" id="cd00009">
    <property type="entry name" value="AAA"/>
    <property type="match status" value="1"/>
</dbReference>
<dbReference type="Gene3D" id="1.10.8.60">
    <property type="match status" value="1"/>
</dbReference>
<keyword evidence="8" id="KW-0966">Cell projection</keyword>
<keyword evidence="2" id="KW-0067">ATP-binding</keyword>
<dbReference type="FunFam" id="3.40.50.300:FF:000006">
    <property type="entry name" value="DNA-binding transcriptional regulator NtrC"/>
    <property type="match status" value="1"/>
</dbReference>
<keyword evidence="8" id="KW-0969">Cilium</keyword>
<evidence type="ECO:0000256" key="5">
    <source>
        <dbReference type="ARBA" id="ARBA00023163"/>
    </source>
</evidence>
<gene>
    <name evidence="8" type="ORF">TBH_C1354</name>
</gene>
<dbReference type="KEGG" id="tbn:TBH_C1354"/>
<dbReference type="AlphaFoldDB" id="A0A7U6GIK3"/>
<dbReference type="PANTHER" id="PTHR32071">
    <property type="entry name" value="TRANSCRIPTIONAL REGULATORY PROTEIN"/>
    <property type="match status" value="1"/>
</dbReference>
<dbReference type="InterPro" id="IPR003593">
    <property type="entry name" value="AAA+_ATPase"/>
</dbReference>
<dbReference type="GO" id="GO:0005524">
    <property type="term" value="F:ATP binding"/>
    <property type="evidence" value="ECO:0007669"/>
    <property type="project" value="UniProtKB-KW"/>
</dbReference>
<dbReference type="InterPro" id="IPR025662">
    <property type="entry name" value="Sigma_54_int_dom_ATP-bd_1"/>
</dbReference>
<dbReference type="GO" id="GO:0043565">
    <property type="term" value="F:sequence-specific DNA binding"/>
    <property type="evidence" value="ECO:0007669"/>
    <property type="project" value="InterPro"/>
</dbReference>
<organism evidence="8 9">
    <name type="scientific">Thiolapillus brandeum</name>
    <dbReference type="NCBI Taxonomy" id="1076588"/>
    <lineage>
        <taxon>Bacteria</taxon>
        <taxon>Pseudomonadati</taxon>
        <taxon>Pseudomonadota</taxon>
        <taxon>Gammaproteobacteria</taxon>
        <taxon>Chromatiales</taxon>
        <taxon>Sedimenticolaceae</taxon>
        <taxon>Thiolapillus</taxon>
    </lineage>
</organism>
<dbReference type="RefSeq" id="WP_082030632.1">
    <property type="nucleotide sequence ID" value="NZ_AP012273.1"/>
</dbReference>
<dbReference type="PRINTS" id="PR01590">
    <property type="entry name" value="HTHFIS"/>
</dbReference>
<dbReference type="Pfam" id="PF25601">
    <property type="entry name" value="AAA_lid_14"/>
    <property type="match status" value="1"/>
</dbReference>
<evidence type="ECO:0000256" key="4">
    <source>
        <dbReference type="ARBA" id="ARBA00023125"/>
    </source>
</evidence>
<dbReference type="InterPro" id="IPR009057">
    <property type="entry name" value="Homeodomain-like_sf"/>
</dbReference>
<dbReference type="Pfam" id="PF02954">
    <property type="entry name" value="HTH_8"/>
    <property type="match status" value="1"/>
</dbReference>
<dbReference type="PROSITE" id="PS00675">
    <property type="entry name" value="SIGMA54_INTERACT_1"/>
    <property type="match status" value="1"/>
</dbReference>
<dbReference type="InterPro" id="IPR002078">
    <property type="entry name" value="Sigma_54_int"/>
</dbReference>
<dbReference type="InterPro" id="IPR027417">
    <property type="entry name" value="P-loop_NTPase"/>
</dbReference>
<sequence>MDRTLARSDSAATGGKDIDTASAEADREGHILIYTHDAPDAHNLEAVLDLFGFCPKKTFDLDQFKQELEDGSYLTVVITGNPSPSDQEKLAQIVQGSTSHILPIVLYDLPDKETDKLILAYPSHWITMSLPLVSSEFSDALERVKAYINDEPKSQASKRPSHLFRSLTGRSRAIQKIRHDIEMVGPTDATVLILGDSGTGKEVVARNIHYYSKRRGKAFVPVNCGAIPRDLLESELFGHKKGAFTGALTTRDGRFALAEGGTLFLDEIGEMPMDMQVKLLRVLEERTFEPVGDSRQVKADVRIIAATNCNLEHMVKEGEFREDLFFRLEVFPINLPALRERIEDLPLLIGQLNERLEYEKNCSVDFSVDALKALSEYSWPGNVRELANLIERMAIQYPNSQVQEYDLPPKYRGRNAAEDDDGLQLEFFAVSRMPDAQQQSESVTSIPRIPSQGLDLKSYISEIEIKLICQALEDTNGVIAHAAKLLGLRRTTLTEKMRKYGISRPKLG</sequence>
<dbReference type="SUPFAM" id="SSF52540">
    <property type="entry name" value="P-loop containing nucleoside triphosphate hydrolases"/>
    <property type="match status" value="1"/>
</dbReference>
<proteinExistence type="predicted"/>
<dbReference type="PANTHER" id="PTHR32071:SF117">
    <property type="entry name" value="PTS-DEPENDENT DIHYDROXYACETONE KINASE OPERON REGULATORY PROTEIN-RELATED"/>
    <property type="match status" value="1"/>
</dbReference>
<feature type="region of interest" description="Disordered" evidence="6">
    <location>
        <begin position="1"/>
        <end position="20"/>
    </location>
</feature>
<dbReference type="Gene3D" id="3.40.50.300">
    <property type="entry name" value="P-loop containing nucleotide triphosphate hydrolases"/>
    <property type="match status" value="1"/>
</dbReference>
<dbReference type="InterPro" id="IPR002197">
    <property type="entry name" value="HTH_Fis"/>
</dbReference>
<evidence type="ECO:0000256" key="6">
    <source>
        <dbReference type="SAM" id="MobiDB-lite"/>
    </source>
</evidence>
<dbReference type="SUPFAM" id="SSF46689">
    <property type="entry name" value="Homeodomain-like"/>
    <property type="match status" value="1"/>
</dbReference>
<keyword evidence="8" id="KW-0282">Flagellum</keyword>
<dbReference type="SMART" id="SM00382">
    <property type="entry name" value="AAA"/>
    <property type="match status" value="1"/>
</dbReference>
<evidence type="ECO:0000313" key="9">
    <source>
        <dbReference type="Proteomes" id="UP000031631"/>
    </source>
</evidence>
<keyword evidence="4" id="KW-0238">DNA-binding</keyword>
<dbReference type="Proteomes" id="UP000031631">
    <property type="component" value="Chromosome"/>
</dbReference>
<dbReference type="Pfam" id="PF00158">
    <property type="entry name" value="Sigma54_activat"/>
    <property type="match status" value="1"/>
</dbReference>
<feature type="domain" description="Sigma-54 factor interaction" evidence="7">
    <location>
        <begin position="167"/>
        <end position="395"/>
    </location>
</feature>
<dbReference type="PROSITE" id="PS00688">
    <property type="entry name" value="SIGMA54_INTERACT_3"/>
    <property type="match status" value="1"/>
</dbReference>
<keyword evidence="1" id="KW-0547">Nucleotide-binding</keyword>
<evidence type="ECO:0000313" key="8">
    <source>
        <dbReference type="EMBL" id="BAO44277.1"/>
    </source>
</evidence>
<keyword evidence="3" id="KW-0805">Transcription regulation</keyword>
<keyword evidence="5" id="KW-0804">Transcription</keyword>
<dbReference type="InterPro" id="IPR025944">
    <property type="entry name" value="Sigma_54_int_dom_CS"/>
</dbReference>
<reference evidence="8 9" key="1">
    <citation type="journal article" date="2014" name="PLoS ONE">
        <title>Physiological and genomic features of a novel sulfur-oxidizing gammaproteobacterium belonging to a previously uncultivated symbiotic lineage isolated from a hydrothermal vent.</title>
        <authorList>
            <person name="Nunoura T."/>
            <person name="Takaki Y."/>
            <person name="Kazama H."/>
            <person name="Kakuta J."/>
            <person name="Shimamura S."/>
            <person name="Makita H."/>
            <person name="Hirai M."/>
            <person name="Miyazaki M."/>
            <person name="Takai K."/>
        </authorList>
    </citation>
    <scope>NUCLEOTIDE SEQUENCE [LARGE SCALE GENOMIC DNA]</scope>
    <source>
        <strain evidence="8 9">Hiromi1</strain>
    </source>
</reference>
<evidence type="ECO:0000256" key="3">
    <source>
        <dbReference type="ARBA" id="ARBA00023015"/>
    </source>
</evidence>
<evidence type="ECO:0000256" key="2">
    <source>
        <dbReference type="ARBA" id="ARBA00022840"/>
    </source>
</evidence>
<dbReference type="Gene3D" id="1.10.10.60">
    <property type="entry name" value="Homeodomain-like"/>
    <property type="match status" value="1"/>
</dbReference>
<name>A0A7U6GIK3_9GAMM</name>
<evidence type="ECO:0000259" key="7">
    <source>
        <dbReference type="PROSITE" id="PS50045"/>
    </source>
</evidence>
<dbReference type="InterPro" id="IPR058031">
    <property type="entry name" value="AAA_lid_NorR"/>
</dbReference>
<evidence type="ECO:0000256" key="1">
    <source>
        <dbReference type="ARBA" id="ARBA00022741"/>
    </source>
</evidence>
<dbReference type="PROSITE" id="PS00676">
    <property type="entry name" value="SIGMA54_INTERACT_2"/>
    <property type="match status" value="1"/>
</dbReference>